<evidence type="ECO:0000259" key="2">
    <source>
        <dbReference type="Pfam" id="PF07731"/>
    </source>
</evidence>
<evidence type="ECO:0000313" key="4">
    <source>
        <dbReference type="Proteomes" id="UP000002139"/>
    </source>
</evidence>
<evidence type="ECO:0000256" key="1">
    <source>
        <dbReference type="SAM" id="MobiDB-lite"/>
    </source>
</evidence>
<proteinExistence type="predicted"/>
<feature type="region of interest" description="Disordered" evidence="1">
    <location>
        <begin position="125"/>
        <end position="157"/>
    </location>
</feature>
<organism evidence="3 4">
    <name type="scientific">Sorangium cellulosum (strain So ce56)</name>
    <name type="common">Polyangium cellulosum (strain So ce56)</name>
    <dbReference type="NCBI Taxonomy" id="448385"/>
    <lineage>
        <taxon>Bacteria</taxon>
        <taxon>Pseudomonadati</taxon>
        <taxon>Myxococcota</taxon>
        <taxon>Polyangia</taxon>
        <taxon>Polyangiales</taxon>
        <taxon>Polyangiaceae</taxon>
        <taxon>Sorangium</taxon>
    </lineage>
</organism>
<dbReference type="GO" id="GO:0005507">
    <property type="term" value="F:copper ion binding"/>
    <property type="evidence" value="ECO:0007669"/>
    <property type="project" value="InterPro"/>
</dbReference>
<accession>A9FM05</accession>
<dbReference type="InterPro" id="IPR008972">
    <property type="entry name" value="Cupredoxin"/>
</dbReference>
<dbReference type="InterPro" id="IPR011706">
    <property type="entry name" value="Cu-oxidase_C"/>
</dbReference>
<dbReference type="EMBL" id="AM746676">
    <property type="protein sequence ID" value="CAN98284.1"/>
    <property type="molecule type" value="Genomic_DNA"/>
</dbReference>
<dbReference type="STRING" id="448385.sce8114"/>
<sequence>MRRCRGRTRSLRRSALRRPRRVASVEDSLEPGAVGGSSRRWNAAGSPASARCSPEQSAHAVRLEPGARWYVPASAQYPETTVLVPVGSTRVIELVPEEPGDWAVHCHMTHHVMMQMGHGLPNMVGAGAARSSSRAGPATRRSRRRRATPARPSRYATASARCFPDHRPGWSVRSTNRPAEQLGLDEDREILIVSLVGHEGLEPSANGLRVHCSTN</sequence>
<dbReference type="Gene3D" id="2.60.40.420">
    <property type="entry name" value="Cupredoxins - blue copper proteins"/>
    <property type="match status" value="1"/>
</dbReference>
<feature type="compositionally biased region" description="Low complexity" evidence="1">
    <location>
        <begin position="125"/>
        <end position="139"/>
    </location>
</feature>
<dbReference type="SUPFAM" id="SSF49503">
    <property type="entry name" value="Cupredoxins"/>
    <property type="match status" value="1"/>
</dbReference>
<evidence type="ECO:0000313" key="3">
    <source>
        <dbReference type="EMBL" id="CAN98284.1"/>
    </source>
</evidence>
<dbReference type="KEGG" id="scl:sce8114"/>
<feature type="compositionally biased region" description="Basic residues" evidence="1">
    <location>
        <begin position="1"/>
        <end position="21"/>
    </location>
</feature>
<dbReference type="AlphaFoldDB" id="A9FM05"/>
<dbReference type="HOGENOM" id="CLU_1282519_0_0_7"/>
<dbReference type="Proteomes" id="UP000002139">
    <property type="component" value="Chromosome"/>
</dbReference>
<keyword evidence="4" id="KW-1185">Reference proteome</keyword>
<gene>
    <name evidence="3" type="ordered locus">sce8114</name>
</gene>
<dbReference type="GO" id="GO:0016491">
    <property type="term" value="F:oxidoreductase activity"/>
    <property type="evidence" value="ECO:0007669"/>
    <property type="project" value="InterPro"/>
</dbReference>
<name>A9FM05_SORC5</name>
<reference evidence="3 4" key="1">
    <citation type="journal article" date="2007" name="Nat. Biotechnol.">
        <title>Complete genome sequence of the myxobacterium Sorangium cellulosum.</title>
        <authorList>
            <person name="Schneiker S."/>
            <person name="Perlova O."/>
            <person name="Kaiser O."/>
            <person name="Gerth K."/>
            <person name="Alici A."/>
            <person name="Altmeyer M.O."/>
            <person name="Bartels D."/>
            <person name="Bekel T."/>
            <person name="Beyer S."/>
            <person name="Bode E."/>
            <person name="Bode H.B."/>
            <person name="Bolten C.J."/>
            <person name="Choudhuri J.V."/>
            <person name="Doss S."/>
            <person name="Elnakady Y.A."/>
            <person name="Frank B."/>
            <person name="Gaigalat L."/>
            <person name="Goesmann A."/>
            <person name="Groeger C."/>
            <person name="Gross F."/>
            <person name="Jelsbak L."/>
            <person name="Jelsbak L."/>
            <person name="Kalinowski J."/>
            <person name="Kegler C."/>
            <person name="Knauber T."/>
            <person name="Konietzny S."/>
            <person name="Kopp M."/>
            <person name="Krause L."/>
            <person name="Krug D."/>
            <person name="Linke B."/>
            <person name="Mahmud T."/>
            <person name="Martinez-Arias R."/>
            <person name="McHardy A.C."/>
            <person name="Merai M."/>
            <person name="Meyer F."/>
            <person name="Mormann S."/>
            <person name="Munoz-Dorado J."/>
            <person name="Perez J."/>
            <person name="Pradella S."/>
            <person name="Rachid S."/>
            <person name="Raddatz G."/>
            <person name="Rosenau F."/>
            <person name="Rueckert C."/>
            <person name="Sasse F."/>
            <person name="Scharfe M."/>
            <person name="Schuster S.C."/>
            <person name="Suen G."/>
            <person name="Treuner-Lange A."/>
            <person name="Velicer G.J."/>
            <person name="Vorholter F.-J."/>
            <person name="Weissman K.J."/>
            <person name="Welch R.D."/>
            <person name="Wenzel S.C."/>
            <person name="Whitworth D.E."/>
            <person name="Wilhelm S."/>
            <person name="Wittmann C."/>
            <person name="Bloecker H."/>
            <person name="Puehler A."/>
            <person name="Mueller R."/>
        </authorList>
    </citation>
    <scope>NUCLEOTIDE SEQUENCE [LARGE SCALE GENOMIC DNA]</scope>
    <source>
        <strain evidence="4">So ce56</strain>
    </source>
</reference>
<feature type="domain" description="Plastocyanin-like" evidence="2">
    <location>
        <begin position="74"/>
        <end position="119"/>
    </location>
</feature>
<feature type="region of interest" description="Disordered" evidence="1">
    <location>
        <begin position="1"/>
        <end position="56"/>
    </location>
</feature>
<dbReference type="eggNOG" id="COG2132">
    <property type="taxonomic scope" value="Bacteria"/>
</dbReference>
<protein>
    <recommendedName>
        <fullName evidence="2">Plastocyanin-like domain-containing protein</fullName>
    </recommendedName>
</protein>
<dbReference type="Pfam" id="PF07731">
    <property type="entry name" value="Cu-oxidase_2"/>
    <property type="match status" value="1"/>
</dbReference>